<protein>
    <submittedName>
        <fullName evidence="2">Uncharacterized protein</fullName>
    </submittedName>
</protein>
<dbReference type="Proteomes" id="UP000236305">
    <property type="component" value="Unassembled WGS sequence"/>
</dbReference>
<accession>A0AA44WHQ0</accession>
<organism evidence="2 3">
    <name type="scientific">Verticillium dahliae</name>
    <name type="common">Verticillium wilt</name>
    <dbReference type="NCBI Taxonomy" id="27337"/>
    <lineage>
        <taxon>Eukaryota</taxon>
        <taxon>Fungi</taxon>
        <taxon>Dikarya</taxon>
        <taxon>Ascomycota</taxon>
        <taxon>Pezizomycotina</taxon>
        <taxon>Sordariomycetes</taxon>
        <taxon>Hypocreomycetidae</taxon>
        <taxon>Glomerellales</taxon>
        <taxon>Plectosphaerellaceae</taxon>
        <taxon>Verticillium</taxon>
    </lineage>
</organism>
<feature type="region of interest" description="Disordered" evidence="1">
    <location>
        <begin position="1"/>
        <end position="32"/>
    </location>
</feature>
<proteinExistence type="predicted"/>
<name>A0AA44WHQ0_VERDA</name>
<comment type="caution">
    <text evidence="2">The sequence shown here is derived from an EMBL/GenBank/DDBJ whole genome shotgun (WGS) entry which is preliminary data.</text>
</comment>
<sequence length="32" mass="3638">MGAVRRVTFTSHPQHKSSLAAPPFTPQRIYQQ</sequence>
<dbReference type="EMBL" id="MPSH01000014">
    <property type="protein sequence ID" value="PNH31849.1"/>
    <property type="molecule type" value="Genomic_DNA"/>
</dbReference>
<evidence type="ECO:0000313" key="3">
    <source>
        <dbReference type="Proteomes" id="UP000236305"/>
    </source>
</evidence>
<gene>
    <name evidence="2" type="ORF">BJF96_g4876</name>
</gene>
<reference evidence="2 3" key="1">
    <citation type="submission" date="2017-12" db="EMBL/GenBank/DDBJ databases">
        <title>Comparative genomics yields insights into virulence evolution of Verticillium dahliae.</title>
        <authorList>
            <person name="Fan R."/>
            <person name="Armitage A.D."/>
            <person name="Cascant-Lopez E."/>
            <person name="Sobczyk M."/>
            <person name="Cockerton H.M."/>
            <person name="Harrison R.J."/>
        </authorList>
    </citation>
    <scope>NUCLEOTIDE SEQUENCE [LARGE SCALE GENOMIC DNA]</scope>
    <source>
        <strain evidence="2 3">12008</strain>
    </source>
</reference>
<dbReference type="AlphaFoldDB" id="A0AA44WHQ0"/>
<evidence type="ECO:0000313" key="2">
    <source>
        <dbReference type="EMBL" id="PNH31849.1"/>
    </source>
</evidence>
<evidence type="ECO:0000256" key="1">
    <source>
        <dbReference type="SAM" id="MobiDB-lite"/>
    </source>
</evidence>